<accession>A0ABW5IG93</accession>
<reference evidence="4" key="1">
    <citation type="journal article" date="2019" name="Int. J. Syst. Evol. Microbiol.">
        <title>The Global Catalogue of Microorganisms (GCM) 10K type strain sequencing project: providing services to taxonomists for standard genome sequencing and annotation.</title>
        <authorList>
            <consortium name="The Broad Institute Genomics Platform"/>
            <consortium name="The Broad Institute Genome Sequencing Center for Infectious Disease"/>
            <person name="Wu L."/>
            <person name="Ma J."/>
        </authorList>
    </citation>
    <scope>NUCLEOTIDE SEQUENCE [LARGE SCALE GENOMIC DNA]</scope>
    <source>
        <strain evidence="4">KCTC 42498</strain>
    </source>
</reference>
<evidence type="ECO:0000313" key="4">
    <source>
        <dbReference type="Proteomes" id="UP001597544"/>
    </source>
</evidence>
<name>A0ABW5IG93_9BACT</name>
<evidence type="ECO:0000259" key="2">
    <source>
        <dbReference type="Pfam" id="PF06877"/>
    </source>
</evidence>
<dbReference type="EMBL" id="JBHULU010000001">
    <property type="protein sequence ID" value="MFD2512415.1"/>
    <property type="molecule type" value="Genomic_DNA"/>
</dbReference>
<sequence length="256" mass="29866">MNSDYEQDWDVYFCYLEDTPAFISVDLGYFDVAPLTDKPHLIEVAAGLLTTTADGFPENDEWEKLEEIEDMLVNSFEEKLEASFVGKTLNSGRRGLYFYSGDTLLVEQMIDELRQHFPAYTFEHQVQEDPNWEVYFDYLYPDEESLLRIQNNKMLRLLEEQGDQAYVPRLISYSLYFRSKKDRAAVVEEVTKSGFEVVEESMLGSDKEVPYKLVLSRESKADEETIYLVTEMLQQLAIQHDGEFDGWETQVVQEND</sequence>
<proteinExistence type="predicted"/>
<keyword evidence="4" id="KW-1185">Reference proteome</keyword>
<gene>
    <name evidence="3" type="ORF">ACFSRY_00935</name>
</gene>
<organism evidence="3 4">
    <name type="scientific">Pontibacter locisalis</name>
    <dbReference type="NCBI Taxonomy" id="1719035"/>
    <lineage>
        <taxon>Bacteria</taxon>
        <taxon>Pseudomonadati</taxon>
        <taxon>Bacteroidota</taxon>
        <taxon>Cytophagia</taxon>
        <taxon>Cytophagales</taxon>
        <taxon>Hymenobacteraceae</taxon>
        <taxon>Pontibacter</taxon>
    </lineage>
</organism>
<feature type="domain" description="Regulator of ribonuclease activity B" evidence="2">
    <location>
        <begin position="149"/>
        <end position="249"/>
    </location>
</feature>
<dbReference type="Pfam" id="PF06877">
    <property type="entry name" value="RraB"/>
    <property type="match status" value="1"/>
</dbReference>
<dbReference type="Proteomes" id="UP001597544">
    <property type="component" value="Unassembled WGS sequence"/>
</dbReference>
<dbReference type="InterPro" id="IPR009671">
    <property type="entry name" value="RraB_dom"/>
</dbReference>
<dbReference type="Gene3D" id="3.30.70.970">
    <property type="entry name" value="RraB-like"/>
    <property type="match status" value="1"/>
</dbReference>
<protein>
    <submittedName>
        <fullName evidence="3">DUF695 domain-containing protein</fullName>
    </submittedName>
</protein>
<dbReference type="Pfam" id="PF05117">
    <property type="entry name" value="DUF695"/>
    <property type="match status" value="1"/>
</dbReference>
<evidence type="ECO:0000313" key="3">
    <source>
        <dbReference type="EMBL" id="MFD2512415.1"/>
    </source>
</evidence>
<dbReference type="InterPro" id="IPR036701">
    <property type="entry name" value="RraB-like_sf"/>
</dbReference>
<dbReference type="SUPFAM" id="SSF89946">
    <property type="entry name" value="Hypothetical protein VC0424"/>
    <property type="match status" value="1"/>
</dbReference>
<dbReference type="InterPro" id="IPR016097">
    <property type="entry name" value="DUF695"/>
</dbReference>
<dbReference type="RefSeq" id="WP_377502468.1">
    <property type="nucleotide sequence ID" value="NZ_JBHULU010000001.1"/>
</dbReference>
<evidence type="ECO:0000259" key="1">
    <source>
        <dbReference type="Pfam" id="PF05117"/>
    </source>
</evidence>
<comment type="caution">
    <text evidence="3">The sequence shown here is derived from an EMBL/GenBank/DDBJ whole genome shotgun (WGS) entry which is preliminary data.</text>
</comment>
<feature type="domain" description="DUF695" evidence="1">
    <location>
        <begin position="7"/>
        <end position="140"/>
    </location>
</feature>